<accession>A0A1W2G7C2</accession>
<name>A0A1W2G7C2_REIFA</name>
<dbReference type="RefSeq" id="WP_084371178.1">
    <property type="nucleotide sequence ID" value="NZ_FWYF01000001.1"/>
</dbReference>
<organism evidence="1 2">
    <name type="scientific">Reichenbachiella faecimaris</name>
    <dbReference type="NCBI Taxonomy" id="692418"/>
    <lineage>
        <taxon>Bacteria</taxon>
        <taxon>Pseudomonadati</taxon>
        <taxon>Bacteroidota</taxon>
        <taxon>Cytophagia</taxon>
        <taxon>Cytophagales</taxon>
        <taxon>Reichenbachiellaceae</taxon>
        <taxon>Reichenbachiella</taxon>
    </lineage>
</organism>
<dbReference type="Proteomes" id="UP000192472">
    <property type="component" value="Unassembled WGS sequence"/>
</dbReference>
<evidence type="ECO:0000313" key="2">
    <source>
        <dbReference type="Proteomes" id="UP000192472"/>
    </source>
</evidence>
<reference evidence="1 2" key="1">
    <citation type="submission" date="2017-04" db="EMBL/GenBank/DDBJ databases">
        <authorList>
            <person name="Afonso C.L."/>
            <person name="Miller P.J."/>
            <person name="Scott M.A."/>
            <person name="Spackman E."/>
            <person name="Goraichik I."/>
            <person name="Dimitrov K.M."/>
            <person name="Suarez D.L."/>
            <person name="Swayne D.E."/>
        </authorList>
    </citation>
    <scope>NUCLEOTIDE SEQUENCE [LARGE SCALE GENOMIC DNA]</scope>
    <source>
        <strain evidence="1 2">DSM 26133</strain>
    </source>
</reference>
<dbReference type="PROSITE" id="PS51257">
    <property type="entry name" value="PROKAR_LIPOPROTEIN"/>
    <property type="match status" value="1"/>
</dbReference>
<gene>
    <name evidence="1" type="ORF">SAMN04488029_0868</name>
</gene>
<sequence>MSRWINIIWTITFVLTACLEADLYDQIDPETLSRSIGPEGGKIIFYDGSIPEISLHETIIDGILDIPSGALDEEFVFDLQYVEVQHLYTDIDVFGDTSEVVVYFGSGWELEPEVEFNLPVKFSYRVRSFDLDLAEPVCFYSPISRTKLYQDQLGDWVYDRPVELIEYEYNTDENLITIEIDATDETVYAFHNVLTLNDTISNPDDYSQGNFFCESTNIEPVIIDLKFFSTFADGNFLIIPPNSFIPPAYWEINTVRDFPLIPFEIRELDYFHAYEEFEIDGIIALPNEADYHLYHVELHSYDSEKAADLFMTVNYRYPFKMGDYANEIAIYKVDIEEDKVIEKLSTGINRSDPVFIFETQINESGTYVIGLEKEKFQKWLGGSATVSIDDGTSSDVHLFSNEDEFGCYVRCEEDACYYRIKLNRLDGLGPESTEQLRFEIKQSSDDGDLTLSEEFVSELLLPNSENITLINSSIIINEFSFDHLDIGGTLIGDIIIDAIDHDGVPLSANIQFTTKIYASSL</sequence>
<dbReference type="STRING" id="692418.SAMN04488029_0868"/>
<keyword evidence="2" id="KW-1185">Reference proteome</keyword>
<evidence type="ECO:0000313" key="1">
    <source>
        <dbReference type="EMBL" id="SMD32523.1"/>
    </source>
</evidence>
<dbReference type="EMBL" id="FWYF01000001">
    <property type="protein sequence ID" value="SMD32523.1"/>
    <property type="molecule type" value="Genomic_DNA"/>
</dbReference>
<proteinExistence type="predicted"/>
<protein>
    <submittedName>
        <fullName evidence="1">Uncharacterized protein</fullName>
    </submittedName>
</protein>
<dbReference type="AlphaFoldDB" id="A0A1W2G7C2"/>